<evidence type="ECO:0000256" key="6">
    <source>
        <dbReference type="SAM" id="MobiDB-lite"/>
    </source>
</evidence>
<dbReference type="Pfam" id="PF02362">
    <property type="entry name" value="B3"/>
    <property type="match status" value="1"/>
</dbReference>
<dbReference type="EMBL" id="CM029053">
    <property type="protein sequence ID" value="KAG2547406.1"/>
    <property type="molecule type" value="Genomic_DNA"/>
</dbReference>
<feature type="region of interest" description="Disordered" evidence="6">
    <location>
        <begin position="188"/>
        <end position="215"/>
    </location>
</feature>
<keyword evidence="5" id="KW-0539">Nucleus</keyword>
<dbReference type="PANTHER" id="PTHR31920:SF135">
    <property type="entry name" value="B3 DOMAIN-CONTAINING PROTEIN OS03G0621600-RELATED"/>
    <property type="match status" value="1"/>
</dbReference>
<keyword evidence="7" id="KW-0472">Membrane</keyword>
<comment type="subcellular location">
    <subcellularLocation>
        <location evidence="1">Nucleus</location>
    </subcellularLocation>
</comment>
<evidence type="ECO:0000313" key="9">
    <source>
        <dbReference type="EMBL" id="KAG2547406.1"/>
    </source>
</evidence>
<evidence type="ECO:0000256" key="4">
    <source>
        <dbReference type="ARBA" id="ARBA00023163"/>
    </source>
</evidence>
<dbReference type="InterPro" id="IPR050655">
    <property type="entry name" value="Plant_B3_domain"/>
</dbReference>
<feature type="transmembrane region" description="Helical" evidence="7">
    <location>
        <begin position="225"/>
        <end position="245"/>
    </location>
</feature>
<dbReference type="CDD" id="cd10017">
    <property type="entry name" value="B3_DNA"/>
    <property type="match status" value="1"/>
</dbReference>
<dbReference type="InterPro" id="IPR003340">
    <property type="entry name" value="B3_DNA-bd"/>
</dbReference>
<proteinExistence type="predicted"/>
<keyword evidence="2" id="KW-0805">Transcription regulation</keyword>
<feature type="domain" description="TF-B3" evidence="8">
    <location>
        <begin position="73"/>
        <end position="166"/>
    </location>
</feature>
<keyword evidence="4" id="KW-0804">Transcription</keyword>
<dbReference type="AlphaFoldDB" id="A0A8T0NJW9"/>
<organism evidence="9 10">
    <name type="scientific">Panicum virgatum</name>
    <name type="common">Blackwell switchgrass</name>
    <dbReference type="NCBI Taxonomy" id="38727"/>
    <lineage>
        <taxon>Eukaryota</taxon>
        <taxon>Viridiplantae</taxon>
        <taxon>Streptophyta</taxon>
        <taxon>Embryophyta</taxon>
        <taxon>Tracheophyta</taxon>
        <taxon>Spermatophyta</taxon>
        <taxon>Magnoliopsida</taxon>
        <taxon>Liliopsida</taxon>
        <taxon>Poales</taxon>
        <taxon>Poaceae</taxon>
        <taxon>PACMAD clade</taxon>
        <taxon>Panicoideae</taxon>
        <taxon>Panicodae</taxon>
        <taxon>Paniceae</taxon>
        <taxon>Panicinae</taxon>
        <taxon>Panicum</taxon>
        <taxon>Panicum sect. Hiantes</taxon>
    </lineage>
</organism>
<evidence type="ECO:0000313" key="10">
    <source>
        <dbReference type="Proteomes" id="UP000823388"/>
    </source>
</evidence>
<evidence type="ECO:0000256" key="2">
    <source>
        <dbReference type="ARBA" id="ARBA00023015"/>
    </source>
</evidence>
<evidence type="ECO:0000256" key="7">
    <source>
        <dbReference type="SAM" id="Phobius"/>
    </source>
</evidence>
<dbReference type="PROSITE" id="PS50863">
    <property type="entry name" value="B3"/>
    <property type="match status" value="1"/>
</dbReference>
<keyword evidence="7" id="KW-1133">Transmembrane helix</keyword>
<dbReference type="GO" id="GO:0003677">
    <property type="term" value="F:DNA binding"/>
    <property type="evidence" value="ECO:0007669"/>
    <property type="project" value="UniProtKB-KW"/>
</dbReference>
<sequence length="250" mass="29016">MHRSVLFRYGENSQFYVIIFDQFGCEEVLSVLGDYVHLSHDPERCTDSTEAVKFCESCKDLDEYKYYNLGNEEKYFLVFMKGDFQHEMTVPVGFVKRFKGEFPGEIKLETRNGESYCVGVVKQPDKVSFSSGWGVFVKTYDLHTDDSLVFKYNGNSRFNVIILSRFGYEKATSVVVNDEFVPLHVQRSSRDDMEPVNPPNDHPETETIQMRSLPREGHTSIQKEILCYQIIMVFSYVISIVLMPFHRSIV</sequence>
<dbReference type="GO" id="GO:0005634">
    <property type="term" value="C:nucleus"/>
    <property type="evidence" value="ECO:0007669"/>
    <property type="project" value="UniProtKB-SubCell"/>
</dbReference>
<evidence type="ECO:0000256" key="1">
    <source>
        <dbReference type="ARBA" id="ARBA00004123"/>
    </source>
</evidence>
<dbReference type="Gene3D" id="2.40.330.10">
    <property type="entry name" value="DNA-binding pseudobarrel domain"/>
    <property type="match status" value="1"/>
</dbReference>
<keyword evidence="3" id="KW-0238">DNA-binding</keyword>
<evidence type="ECO:0000256" key="3">
    <source>
        <dbReference type="ARBA" id="ARBA00023125"/>
    </source>
</evidence>
<protein>
    <recommendedName>
        <fullName evidence="8">TF-B3 domain-containing protein</fullName>
    </recommendedName>
</protein>
<evidence type="ECO:0000256" key="5">
    <source>
        <dbReference type="ARBA" id="ARBA00023242"/>
    </source>
</evidence>
<name>A0A8T0NJW9_PANVG</name>
<gene>
    <name evidence="9" type="ORF">PVAP13_9KG096300</name>
</gene>
<dbReference type="InterPro" id="IPR015300">
    <property type="entry name" value="DNA-bd_pseudobarrel_sf"/>
</dbReference>
<keyword evidence="10" id="KW-1185">Reference proteome</keyword>
<reference evidence="9" key="1">
    <citation type="submission" date="2020-05" db="EMBL/GenBank/DDBJ databases">
        <title>WGS assembly of Panicum virgatum.</title>
        <authorList>
            <person name="Lovell J.T."/>
            <person name="Jenkins J."/>
            <person name="Shu S."/>
            <person name="Juenger T.E."/>
            <person name="Schmutz J."/>
        </authorList>
    </citation>
    <scope>NUCLEOTIDE SEQUENCE</scope>
    <source>
        <strain evidence="9">AP13</strain>
    </source>
</reference>
<dbReference type="SUPFAM" id="SSF101936">
    <property type="entry name" value="DNA-binding pseudobarrel domain"/>
    <property type="match status" value="1"/>
</dbReference>
<dbReference type="SMART" id="SM01019">
    <property type="entry name" value="B3"/>
    <property type="match status" value="1"/>
</dbReference>
<dbReference type="PANTHER" id="PTHR31920">
    <property type="entry name" value="B3 DOMAIN-CONTAINING"/>
    <property type="match status" value="1"/>
</dbReference>
<evidence type="ECO:0000259" key="8">
    <source>
        <dbReference type="PROSITE" id="PS50863"/>
    </source>
</evidence>
<accession>A0A8T0NJW9</accession>
<keyword evidence="7" id="KW-0812">Transmembrane</keyword>
<dbReference type="Proteomes" id="UP000823388">
    <property type="component" value="Chromosome 9K"/>
</dbReference>
<dbReference type="EMBL" id="CM029053">
    <property type="protein sequence ID" value="KAG2547407.1"/>
    <property type="molecule type" value="Genomic_DNA"/>
</dbReference>
<comment type="caution">
    <text evidence="9">The sequence shown here is derived from an EMBL/GenBank/DDBJ whole genome shotgun (WGS) entry which is preliminary data.</text>
</comment>